<evidence type="ECO:0000313" key="2">
    <source>
        <dbReference type="EMBL" id="KAF2494510.1"/>
    </source>
</evidence>
<feature type="compositionally biased region" description="Acidic residues" evidence="1">
    <location>
        <begin position="230"/>
        <end position="246"/>
    </location>
</feature>
<dbReference type="EMBL" id="MU004190">
    <property type="protein sequence ID" value="KAF2494510.1"/>
    <property type="molecule type" value="Genomic_DNA"/>
</dbReference>
<dbReference type="Proteomes" id="UP000799750">
    <property type="component" value="Unassembled WGS sequence"/>
</dbReference>
<accession>A0A6A6QR72</accession>
<feature type="region of interest" description="Disordered" evidence="1">
    <location>
        <begin position="154"/>
        <end position="254"/>
    </location>
</feature>
<feature type="compositionally biased region" description="Basic and acidic residues" evidence="1">
    <location>
        <begin position="196"/>
        <end position="215"/>
    </location>
</feature>
<keyword evidence="3" id="KW-1185">Reference proteome</keyword>
<feature type="compositionally biased region" description="Basic and acidic residues" evidence="1">
    <location>
        <begin position="160"/>
        <end position="187"/>
    </location>
</feature>
<name>A0A6A6QR72_9PEZI</name>
<protein>
    <submittedName>
        <fullName evidence="2">Uncharacterized protein</fullName>
    </submittedName>
</protein>
<feature type="compositionally biased region" description="Basic and acidic residues" evidence="1">
    <location>
        <begin position="42"/>
        <end position="57"/>
    </location>
</feature>
<organism evidence="2 3">
    <name type="scientific">Lophium mytilinum</name>
    <dbReference type="NCBI Taxonomy" id="390894"/>
    <lineage>
        <taxon>Eukaryota</taxon>
        <taxon>Fungi</taxon>
        <taxon>Dikarya</taxon>
        <taxon>Ascomycota</taxon>
        <taxon>Pezizomycotina</taxon>
        <taxon>Dothideomycetes</taxon>
        <taxon>Pleosporomycetidae</taxon>
        <taxon>Mytilinidiales</taxon>
        <taxon>Mytilinidiaceae</taxon>
        <taxon>Lophium</taxon>
    </lineage>
</organism>
<feature type="compositionally biased region" description="Basic and acidic residues" evidence="1">
    <location>
        <begin position="80"/>
        <end position="93"/>
    </location>
</feature>
<gene>
    <name evidence="2" type="ORF">BU16DRAFT_527583</name>
</gene>
<sequence>MADVRSLLRQERAARQQATKPARPTRTSAAPATAPMGKKRKAVDDEPETRKRTKAEEDTGVPSGFFDGGAIDEAQAASPTEERDLRTDAREQTLEPSEPPAVLVADEPAPVVDEVDEELWAAFERDVATPPPERHNVPALAAAATIQAAPMSAAELAAQAREDMSAQRGRRDAEIEAEKEDAARQLEDEFDEMESWEERARKLREKREALRKARDLSAPPVQEIVAEPPEASEDEESEDDFEEDGWGDWGVRAA</sequence>
<evidence type="ECO:0000256" key="1">
    <source>
        <dbReference type="SAM" id="MobiDB-lite"/>
    </source>
</evidence>
<evidence type="ECO:0000313" key="3">
    <source>
        <dbReference type="Proteomes" id="UP000799750"/>
    </source>
</evidence>
<dbReference type="OrthoDB" id="77607at2759"/>
<feature type="compositionally biased region" description="Basic and acidic residues" evidence="1">
    <location>
        <begin position="1"/>
        <end position="14"/>
    </location>
</feature>
<feature type="region of interest" description="Disordered" evidence="1">
    <location>
        <begin position="1"/>
        <end position="108"/>
    </location>
</feature>
<dbReference type="AlphaFoldDB" id="A0A6A6QR72"/>
<reference evidence="2" key="1">
    <citation type="journal article" date="2020" name="Stud. Mycol.">
        <title>101 Dothideomycetes genomes: a test case for predicting lifestyles and emergence of pathogens.</title>
        <authorList>
            <person name="Haridas S."/>
            <person name="Albert R."/>
            <person name="Binder M."/>
            <person name="Bloem J."/>
            <person name="Labutti K."/>
            <person name="Salamov A."/>
            <person name="Andreopoulos B."/>
            <person name="Baker S."/>
            <person name="Barry K."/>
            <person name="Bills G."/>
            <person name="Bluhm B."/>
            <person name="Cannon C."/>
            <person name="Castanera R."/>
            <person name="Culley D."/>
            <person name="Daum C."/>
            <person name="Ezra D."/>
            <person name="Gonzalez J."/>
            <person name="Henrissat B."/>
            <person name="Kuo A."/>
            <person name="Liang C."/>
            <person name="Lipzen A."/>
            <person name="Lutzoni F."/>
            <person name="Magnuson J."/>
            <person name="Mondo S."/>
            <person name="Nolan M."/>
            <person name="Ohm R."/>
            <person name="Pangilinan J."/>
            <person name="Park H.-J."/>
            <person name="Ramirez L."/>
            <person name="Alfaro M."/>
            <person name="Sun H."/>
            <person name="Tritt A."/>
            <person name="Yoshinaga Y."/>
            <person name="Zwiers L.-H."/>
            <person name="Turgeon B."/>
            <person name="Goodwin S."/>
            <person name="Spatafora J."/>
            <person name="Crous P."/>
            <person name="Grigoriev I."/>
        </authorList>
    </citation>
    <scope>NUCLEOTIDE SEQUENCE</scope>
    <source>
        <strain evidence="2">CBS 269.34</strain>
    </source>
</reference>
<proteinExistence type="predicted"/>
<feature type="compositionally biased region" description="Low complexity" evidence="1">
    <location>
        <begin position="18"/>
        <end position="35"/>
    </location>
</feature>